<dbReference type="AlphaFoldDB" id="A0AAV7T185"/>
<evidence type="ECO:0000313" key="3">
    <source>
        <dbReference type="Proteomes" id="UP001066276"/>
    </source>
</evidence>
<feature type="region of interest" description="Disordered" evidence="1">
    <location>
        <begin position="1"/>
        <end position="48"/>
    </location>
</feature>
<proteinExistence type="predicted"/>
<evidence type="ECO:0000313" key="2">
    <source>
        <dbReference type="EMBL" id="KAJ1170016.1"/>
    </source>
</evidence>
<gene>
    <name evidence="2" type="ORF">NDU88_001897</name>
</gene>
<dbReference type="EMBL" id="JANPWB010000007">
    <property type="protein sequence ID" value="KAJ1170016.1"/>
    <property type="molecule type" value="Genomic_DNA"/>
</dbReference>
<dbReference type="Proteomes" id="UP001066276">
    <property type="component" value="Chromosome 4_1"/>
</dbReference>
<organism evidence="2 3">
    <name type="scientific">Pleurodeles waltl</name>
    <name type="common">Iberian ribbed newt</name>
    <dbReference type="NCBI Taxonomy" id="8319"/>
    <lineage>
        <taxon>Eukaryota</taxon>
        <taxon>Metazoa</taxon>
        <taxon>Chordata</taxon>
        <taxon>Craniata</taxon>
        <taxon>Vertebrata</taxon>
        <taxon>Euteleostomi</taxon>
        <taxon>Amphibia</taxon>
        <taxon>Batrachia</taxon>
        <taxon>Caudata</taxon>
        <taxon>Salamandroidea</taxon>
        <taxon>Salamandridae</taxon>
        <taxon>Pleurodelinae</taxon>
        <taxon>Pleurodeles</taxon>
    </lineage>
</organism>
<keyword evidence="3" id="KW-1185">Reference proteome</keyword>
<evidence type="ECO:0000256" key="1">
    <source>
        <dbReference type="SAM" id="MobiDB-lite"/>
    </source>
</evidence>
<protein>
    <submittedName>
        <fullName evidence="2">Uncharacterized protein</fullName>
    </submittedName>
</protein>
<sequence>MEDDGRGRPRRRLDSSSGERTGAGIKNLGDLSQRQGPLAPGSTRVSRPRFRRSVAKPVELIMVLVQTLIHYQGVP</sequence>
<accession>A0AAV7T185</accession>
<comment type="caution">
    <text evidence="2">The sequence shown here is derived from an EMBL/GenBank/DDBJ whole genome shotgun (WGS) entry which is preliminary data.</text>
</comment>
<reference evidence="2" key="1">
    <citation type="journal article" date="2022" name="bioRxiv">
        <title>Sequencing and chromosome-scale assembly of the giantPleurodeles waltlgenome.</title>
        <authorList>
            <person name="Brown T."/>
            <person name="Elewa A."/>
            <person name="Iarovenko S."/>
            <person name="Subramanian E."/>
            <person name="Araus A.J."/>
            <person name="Petzold A."/>
            <person name="Susuki M."/>
            <person name="Suzuki K.-i.T."/>
            <person name="Hayashi T."/>
            <person name="Toyoda A."/>
            <person name="Oliveira C."/>
            <person name="Osipova E."/>
            <person name="Leigh N.D."/>
            <person name="Simon A."/>
            <person name="Yun M.H."/>
        </authorList>
    </citation>
    <scope>NUCLEOTIDE SEQUENCE</scope>
    <source>
        <strain evidence="2">20211129_DDA</strain>
        <tissue evidence="2">Liver</tissue>
    </source>
</reference>
<name>A0AAV7T185_PLEWA</name>